<comment type="caution">
    <text evidence="1">The sequence shown here is derived from an EMBL/GenBank/DDBJ whole genome shotgun (WGS) entry which is preliminary data.</text>
</comment>
<reference evidence="1" key="1">
    <citation type="journal article" date="2020" name="Fungal Divers.">
        <title>Resolving the Mortierellaceae phylogeny through synthesis of multi-gene phylogenetics and phylogenomics.</title>
        <authorList>
            <person name="Vandepol N."/>
            <person name="Liber J."/>
            <person name="Desiro A."/>
            <person name="Na H."/>
            <person name="Kennedy M."/>
            <person name="Barry K."/>
            <person name="Grigoriev I.V."/>
            <person name="Miller A.N."/>
            <person name="O'Donnell K."/>
            <person name="Stajich J.E."/>
            <person name="Bonito G."/>
        </authorList>
    </citation>
    <scope>NUCLEOTIDE SEQUENCE</scope>
    <source>
        <strain evidence="1">NRRL 2591</strain>
    </source>
</reference>
<proteinExistence type="predicted"/>
<dbReference type="InterPro" id="IPR038765">
    <property type="entry name" value="Papain-like_cys_pep_sf"/>
</dbReference>
<keyword evidence="2" id="KW-1185">Reference proteome</keyword>
<dbReference type="AlphaFoldDB" id="A0A9P6EWR5"/>
<sequence length="217" mass="24413">MPTELSQSQQKLWSFLTFMGSGEWDTATSILTCWDPADFMPLMNAGIKVYTATTNNPADSDKEKLEQFTRLKATIGQSAKDVSTRTRAELQLFQSKIADPGAYQSLVEEHTILHALHHQVLCMDAYRHTIMQQQIEVKDEFDQESDFISEKENHLVVILPYGGHVWEIDSYDTKGPLDLGLCGESWTTVAAARLQMWYGTTASTQVPVDIQAILNLP</sequence>
<organism evidence="1 2">
    <name type="scientific">Mortierella hygrophila</name>
    <dbReference type="NCBI Taxonomy" id="979708"/>
    <lineage>
        <taxon>Eukaryota</taxon>
        <taxon>Fungi</taxon>
        <taxon>Fungi incertae sedis</taxon>
        <taxon>Mucoromycota</taxon>
        <taxon>Mortierellomycotina</taxon>
        <taxon>Mortierellomycetes</taxon>
        <taxon>Mortierellales</taxon>
        <taxon>Mortierellaceae</taxon>
        <taxon>Mortierella</taxon>
    </lineage>
</organism>
<dbReference type="SUPFAM" id="SSF54001">
    <property type="entry name" value="Cysteine proteinases"/>
    <property type="match status" value="1"/>
</dbReference>
<evidence type="ECO:0000313" key="2">
    <source>
        <dbReference type="Proteomes" id="UP000723463"/>
    </source>
</evidence>
<gene>
    <name evidence="1" type="ORF">EC957_008685</name>
</gene>
<protein>
    <submittedName>
        <fullName evidence="1">Uncharacterized protein</fullName>
    </submittedName>
</protein>
<dbReference type="InterPro" id="IPR036959">
    <property type="entry name" value="Peptidase_C12_UCH_sf"/>
</dbReference>
<name>A0A9P6EWR5_9FUNG</name>
<dbReference type="Gene3D" id="3.40.532.10">
    <property type="entry name" value="Peptidase C12, ubiquitin carboxyl-terminal hydrolase"/>
    <property type="match status" value="1"/>
</dbReference>
<dbReference type="Proteomes" id="UP000723463">
    <property type="component" value="Unassembled WGS sequence"/>
</dbReference>
<dbReference type="GO" id="GO:0006511">
    <property type="term" value="P:ubiquitin-dependent protein catabolic process"/>
    <property type="evidence" value="ECO:0007669"/>
    <property type="project" value="InterPro"/>
</dbReference>
<accession>A0A9P6EWR5</accession>
<evidence type="ECO:0000313" key="1">
    <source>
        <dbReference type="EMBL" id="KAF9537185.1"/>
    </source>
</evidence>
<dbReference type="EMBL" id="JAAAXW010000444">
    <property type="protein sequence ID" value="KAF9537185.1"/>
    <property type="molecule type" value="Genomic_DNA"/>
</dbReference>
<dbReference type="GO" id="GO:0004843">
    <property type="term" value="F:cysteine-type deubiquitinase activity"/>
    <property type="evidence" value="ECO:0007669"/>
    <property type="project" value="InterPro"/>
</dbReference>